<evidence type="ECO:0000256" key="6">
    <source>
        <dbReference type="SAM" id="MobiDB-lite"/>
    </source>
</evidence>
<dbReference type="SUPFAM" id="SSF53335">
    <property type="entry name" value="S-adenosyl-L-methionine-dependent methyltransferases"/>
    <property type="match status" value="1"/>
</dbReference>
<feature type="region of interest" description="Disordered" evidence="6">
    <location>
        <begin position="1"/>
        <end position="22"/>
    </location>
</feature>
<reference evidence="7 8" key="1">
    <citation type="submission" date="2019-03" db="EMBL/GenBank/DDBJ databases">
        <title>Genomic Encyclopedia of Type Strains, Phase IV (KMG-IV): sequencing the most valuable type-strain genomes for metagenomic binning, comparative biology and taxonomic classification.</title>
        <authorList>
            <person name="Goeker M."/>
        </authorList>
    </citation>
    <scope>NUCLEOTIDE SEQUENCE [LARGE SCALE GENOMIC DNA]</scope>
    <source>
        <strain evidence="7 8">DSM 45765</strain>
    </source>
</reference>
<gene>
    <name evidence="7" type="ORF">EV191_11960</name>
</gene>
<dbReference type="PANTHER" id="PTHR43667">
    <property type="entry name" value="CYCLOPROPANE-FATTY-ACYL-PHOSPHOLIPID SYNTHASE"/>
    <property type="match status" value="1"/>
</dbReference>
<organism evidence="7 8">
    <name type="scientific">Tamaricihabitans halophyticus</name>
    <dbReference type="NCBI Taxonomy" id="1262583"/>
    <lineage>
        <taxon>Bacteria</taxon>
        <taxon>Bacillati</taxon>
        <taxon>Actinomycetota</taxon>
        <taxon>Actinomycetes</taxon>
        <taxon>Pseudonocardiales</taxon>
        <taxon>Pseudonocardiaceae</taxon>
        <taxon>Tamaricihabitans</taxon>
    </lineage>
</organism>
<dbReference type="Proteomes" id="UP000294911">
    <property type="component" value="Unassembled WGS sequence"/>
</dbReference>
<keyword evidence="3" id="KW-0808">Transferase</keyword>
<evidence type="ECO:0000256" key="5">
    <source>
        <dbReference type="ARBA" id="ARBA00023098"/>
    </source>
</evidence>
<keyword evidence="2" id="KW-0489">Methyltransferase</keyword>
<dbReference type="GO" id="GO:0008168">
    <property type="term" value="F:methyltransferase activity"/>
    <property type="evidence" value="ECO:0007669"/>
    <property type="project" value="UniProtKB-KW"/>
</dbReference>
<evidence type="ECO:0000256" key="3">
    <source>
        <dbReference type="ARBA" id="ARBA00022679"/>
    </source>
</evidence>
<comment type="caution">
    <text evidence="7">The sequence shown here is derived from an EMBL/GenBank/DDBJ whole genome shotgun (WGS) entry which is preliminary data.</text>
</comment>
<keyword evidence="8" id="KW-1185">Reference proteome</keyword>
<evidence type="ECO:0000313" key="7">
    <source>
        <dbReference type="EMBL" id="TCP44775.1"/>
    </source>
</evidence>
<dbReference type="InterPro" id="IPR003333">
    <property type="entry name" value="CMAS"/>
</dbReference>
<proteinExistence type="inferred from homology"/>
<evidence type="ECO:0000256" key="2">
    <source>
        <dbReference type="ARBA" id="ARBA00022603"/>
    </source>
</evidence>
<dbReference type="AlphaFoldDB" id="A0A4R2QCZ5"/>
<evidence type="ECO:0000256" key="1">
    <source>
        <dbReference type="ARBA" id="ARBA00010815"/>
    </source>
</evidence>
<dbReference type="RefSeq" id="WP_207894735.1">
    <property type="nucleotide sequence ID" value="NZ_SLXQ01000019.1"/>
</dbReference>
<accession>A0A4R2QCZ5</accession>
<evidence type="ECO:0000256" key="4">
    <source>
        <dbReference type="ARBA" id="ARBA00022691"/>
    </source>
</evidence>
<name>A0A4R2QCZ5_9PSEU</name>
<dbReference type="EMBL" id="SLXQ01000019">
    <property type="protein sequence ID" value="TCP44775.1"/>
    <property type="molecule type" value="Genomic_DNA"/>
</dbReference>
<protein>
    <submittedName>
        <fullName evidence="7">Cyclopropane-fatty-acyl-phospholipid synthase</fullName>
    </submittedName>
</protein>
<sequence length="421" mass="47277">MSTVGHPLRTATAPPDTSRASWEALPPVPHAPVRGCIAERLFRHAVRDLPVRIALAGGDRLGMGGPNAPLMRISRPADFFQRVGASGLIGFGEGYMAEDWSSPEPATLLTPFAEHLPTLVPRPLKLLRRWVDTRRPVTERNTTSGAKRNIARHYDLSNDVFELFLDPSMTYSGAPLARNDHDLAAAQMSKLDTILDYAEVGRGTRLLEIGSGWGSLAIRAARRGARVTTVTLSEEQRTLALERIAAENVADLVDIRLCDYRDVTGQYDALVSVEMIEAVGAEYWPTYFRTIDRLLRPGGRLAVQAITMPHERMLATQDSYTWIHKYIFPGGLVPSIRVIDDGIRQHTELRSAQRRSFGTGYAETLQSWRTRFLSNWPIIAKHGFPEEFRRMWEFYLAYSEAGFRSHQLDVWQLAFRKPGPA</sequence>
<comment type="similarity">
    <text evidence="1">Belongs to the CFA/CMAS family.</text>
</comment>
<dbReference type="PIRSF" id="PIRSF003085">
    <property type="entry name" value="CMAS"/>
    <property type="match status" value="1"/>
</dbReference>
<dbReference type="InterPro" id="IPR029063">
    <property type="entry name" value="SAM-dependent_MTases_sf"/>
</dbReference>
<dbReference type="GO" id="GO:0008610">
    <property type="term" value="P:lipid biosynthetic process"/>
    <property type="evidence" value="ECO:0007669"/>
    <property type="project" value="InterPro"/>
</dbReference>
<dbReference type="InterPro" id="IPR050723">
    <property type="entry name" value="CFA/CMAS"/>
</dbReference>
<keyword evidence="5" id="KW-0443">Lipid metabolism</keyword>
<dbReference type="Pfam" id="PF02353">
    <property type="entry name" value="CMAS"/>
    <property type="match status" value="1"/>
</dbReference>
<dbReference type="Gene3D" id="3.40.50.150">
    <property type="entry name" value="Vaccinia Virus protein VP39"/>
    <property type="match status" value="1"/>
</dbReference>
<keyword evidence="4" id="KW-0949">S-adenosyl-L-methionine</keyword>
<dbReference type="GO" id="GO:0032259">
    <property type="term" value="P:methylation"/>
    <property type="evidence" value="ECO:0007669"/>
    <property type="project" value="UniProtKB-KW"/>
</dbReference>
<evidence type="ECO:0000313" key="8">
    <source>
        <dbReference type="Proteomes" id="UP000294911"/>
    </source>
</evidence>
<dbReference type="CDD" id="cd02440">
    <property type="entry name" value="AdoMet_MTases"/>
    <property type="match status" value="1"/>
</dbReference>
<dbReference type="PANTHER" id="PTHR43667:SF2">
    <property type="entry name" value="FATTY ACID C-METHYL TRANSFERASE"/>
    <property type="match status" value="1"/>
</dbReference>